<reference evidence="2" key="1">
    <citation type="journal article" date="2018" name="Nat. Genet.">
        <title>Extensive intraspecific gene order and gene structural variations between Mo17 and other maize genomes.</title>
        <authorList>
            <person name="Sun S."/>
            <person name="Zhou Y."/>
            <person name="Chen J."/>
            <person name="Shi J."/>
            <person name="Zhao H."/>
            <person name="Zhao H."/>
            <person name="Song W."/>
            <person name="Zhang M."/>
            <person name="Cui Y."/>
            <person name="Dong X."/>
            <person name="Liu H."/>
            <person name="Ma X."/>
            <person name="Jiao Y."/>
            <person name="Wang B."/>
            <person name="Wei X."/>
            <person name="Stein J.C."/>
            <person name="Glaubitz J.C."/>
            <person name="Lu F."/>
            <person name="Yu G."/>
            <person name="Liang C."/>
            <person name="Fengler K."/>
            <person name="Li B."/>
            <person name="Rafalski A."/>
            <person name="Schnable P.S."/>
            <person name="Ware D.H."/>
            <person name="Buckler E.S."/>
            <person name="Lai J."/>
        </authorList>
    </citation>
    <scope>NUCLEOTIDE SEQUENCE [LARGE SCALE GENOMIC DNA]</scope>
    <source>
        <tissue evidence="2">Seedling</tissue>
    </source>
</reference>
<dbReference type="EMBL" id="NCVQ01000007">
    <property type="protein sequence ID" value="PWZ16835.1"/>
    <property type="molecule type" value="Genomic_DNA"/>
</dbReference>
<feature type="compositionally biased region" description="Polar residues" evidence="1">
    <location>
        <begin position="57"/>
        <end position="78"/>
    </location>
</feature>
<dbReference type="AlphaFoldDB" id="A0A3L6E7X0"/>
<evidence type="ECO:0000256" key="1">
    <source>
        <dbReference type="SAM" id="MobiDB-lite"/>
    </source>
</evidence>
<dbReference type="ExpressionAtlas" id="A0A3L6E7X0">
    <property type="expression patterns" value="baseline and differential"/>
</dbReference>
<dbReference type="PANTHER" id="PTHR33384:SF27">
    <property type="entry name" value="OS05G0102500 PROTEIN"/>
    <property type="match status" value="1"/>
</dbReference>
<sequence>MARMAATRVLAGAEGAATVAESREQSGQLQLAASARAGALERHGECQGVAQVEQWRRSTSGGEVTRQTMQTPSPSQGRSGMAAEGVVSGCRSTFTSAKGMDHMTMLGAGAPHQLSRAEPMPDRRSRFWQTDVQPVPRIDIICPLPCRPSRSLLLNRPSPKPNGSGRPIGMRMLQVRSAAKHKTGPFAETVFCGCRALPLYGANPTYDIVDLILSKNDPDVDTDSSSQAAFFCGSPPARTNNPVIHDPQFGKKAPSFSPLGSSSGKMAAGRAEVGSPSCRSSSPKMRIEGFACGNKEPPHCFA</sequence>
<gene>
    <name evidence="2" type="ORF">Zm00014a_031473</name>
</gene>
<evidence type="ECO:0000313" key="2">
    <source>
        <dbReference type="EMBL" id="PWZ16835.1"/>
    </source>
</evidence>
<dbReference type="Proteomes" id="UP000251960">
    <property type="component" value="Chromosome 6"/>
</dbReference>
<comment type="caution">
    <text evidence="2">The sequence shown here is derived from an EMBL/GenBank/DDBJ whole genome shotgun (WGS) entry which is preliminary data.</text>
</comment>
<feature type="region of interest" description="Disordered" evidence="1">
    <location>
        <begin position="250"/>
        <end position="283"/>
    </location>
</feature>
<organism evidence="2">
    <name type="scientific">Zea mays</name>
    <name type="common">Maize</name>
    <dbReference type="NCBI Taxonomy" id="4577"/>
    <lineage>
        <taxon>Eukaryota</taxon>
        <taxon>Viridiplantae</taxon>
        <taxon>Streptophyta</taxon>
        <taxon>Embryophyta</taxon>
        <taxon>Tracheophyta</taxon>
        <taxon>Spermatophyta</taxon>
        <taxon>Magnoliopsida</taxon>
        <taxon>Liliopsida</taxon>
        <taxon>Poales</taxon>
        <taxon>Poaceae</taxon>
        <taxon>PACMAD clade</taxon>
        <taxon>Panicoideae</taxon>
        <taxon>Andropogonodae</taxon>
        <taxon>Andropogoneae</taxon>
        <taxon>Tripsacinae</taxon>
        <taxon>Zea</taxon>
    </lineage>
</organism>
<dbReference type="PANTHER" id="PTHR33384">
    <property type="entry name" value="EXPRESSED PROTEIN"/>
    <property type="match status" value="1"/>
</dbReference>
<feature type="region of interest" description="Disordered" evidence="1">
    <location>
        <begin position="56"/>
        <end position="82"/>
    </location>
</feature>
<protein>
    <submittedName>
        <fullName evidence="2">Uncharacterized protein</fullName>
    </submittedName>
</protein>
<accession>A0A3L6E7X0</accession>
<proteinExistence type="predicted"/>
<name>A0A3L6E7X0_MAIZE</name>